<dbReference type="AlphaFoldDB" id="A0A821QXH7"/>
<dbReference type="EMBL" id="CAJOBP010055567">
    <property type="protein sequence ID" value="CAF4831419.1"/>
    <property type="molecule type" value="Genomic_DNA"/>
</dbReference>
<feature type="non-terminal residue" evidence="1">
    <location>
        <position position="1"/>
    </location>
</feature>
<feature type="non-terminal residue" evidence="1">
    <location>
        <position position="65"/>
    </location>
</feature>
<accession>A0A821QXH7</accession>
<comment type="caution">
    <text evidence="1">The sequence shown here is derived from an EMBL/GenBank/DDBJ whole genome shotgun (WGS) entry which is preliminary data.</text>
</comment>
<protein>
    <submittedName>
        <fullName evidence="1">Uncharacterized protein</fullName>
    </submittedName>
</protein>
<keyword evidence="2" id="KW-1185">Reference proteome</keyword>
<dbReference type="Proteomes" id="UP000663873">
    <property type="component" value="Unassembled WGS sequence"/>
</dbReference>
<organism evidence="1 2">
    <name type="scientific">Rotaria socialis</name>
    <dbReference type="NCBI Taxonomy" id="392032"/>
    <lineage>
        <taxon>Eukaryota</taxon>
        <taxon>Metazoa</taxon>
        <taxon>Spiralia</taxon>
        <taxon>Gnathifera</taxon>
        <taxon>Rotifera</taxon>
        <taxon>Eurotatoria</taxon>
        <taxon>Bdelloidea</taxon>
        <taxon>Philodinida</taxon>
        <taxon>Philodinidae</taxon>
        <taxon>Rotaria</taxon>
    </lineage>
</organism>
<sequence>VQHQAFDPVDVMKENNECNVSYNRYLDALQKRQDFIDKYEKLNPQMVIWFREAIRLKIGQSDIIR</sequence>
<proteinExistence type="predicted"/>
<gene>
    <name evidence="1" type="ORF">UJA718_LOCUS42633</name>
</gene>
<name>A0A821QXH7_9BILA</name>
<evidence type="ECO:0000313" key="1">
    <source>
        <dbReference type="EMBL" id="CAF4831419.1"/>
    </source>
</evidence>
<reference evidence="1" key="1">
    <citation type="submission" date="2021-02" db="EMBL/GenBank/DDBJ databases">
        <authorList>
            <person name="Nowell W R."/>
        </authorList>
    </citation>
    <scope>NUCLEOTIDE SEQUENCE</scope>
</reference>
<evidence type="ECO:0000313" key="2">
    <source>
        <dbReference type="Proteomes" id="UP000663873"/>
    </source>
</evidence>